<dbReference type="GO" id="GO:0000155">
    <property type="term" value="F:phosphorelay sensor kinase activity"/>
    <property type="evidence" value="ECO:0007669"/>
    <property type="project" value="InterPro"/>
</dbReference>
<dbReference type="InterPro" id="IPR003594">
    <property type="entry name" value="HATPase_dom"/>
</dbReference>
<dbReference type="Proteomes" id="UP000484875">
    <property type="component" value="Unassembled WGS sequence"/>
</dbReference>
<dbReference type="GO" id="GO:0007234">
    <property type="term" value="P:osmosensory signaling via phosphorelay pathway"/>
    <property type="evidence" value="ECO:0007669"/>
    <property type="project" value="TreeGrafter"/>
</dbReference>
<dbReference type="GO" id="GO:0000156">
    <property type="term" value="F:phosphorelay response regulator activity"/>
    <property type="evidence" value="ECO:0007669"/>
    <property type="project" value="TreeGrafter"/>
</dbReference>
<dbReference type="Gene3D" id="1.10.287.130">
    <property type="match status" value="1"/>
</dbReference>
<evidence type="ECO:0000259" key="9">
    <source>
        <dbReference type="PROSITE" id="PS50109"/>
    </source>
</evidence>
<evidence type="ECO:0000313" key="11">
    <source>
        <dbReference type="Proteomes" id="UP000484875"/>
    </source>
</evidence>
<sequence>MTGILAEWTAFAKKNAPADGQMSNLALADHAEAILCAIADDIETLQSKQQQYEKSQGDVVESGEEESAAAIHGRLRHASNFSLLQLSSEFRALRATVLRLWLPGVHQMSETTIHEMVRFNEAIDQALAESIVTFSARADRTRDLFLAMLGHDLRAPLATISLVGDLLTRTAVPQEQVAALGQRAKRGAIMMSAMVTDLLGFTRVQMGAGMPIVRTTVDAREVCQAAVADACAMYPGSTIVLHPSGNLTGSFDSIRLQQLITNLLINAAQHSAKGHDITLEAAGLEAAITIRVRNVGPVIPEEALNTIFQPLVQLDSDIEEDAAPTTSLGLGLFIVQEITAAHDAAIAVTSSKADGTVFSITFPRKVNLN</sequence>
<evidence type="ECO:0000256" key="4">
    <source>
        <dbReference type="ARBA" id="ARBA00022679"/>
    </source>
</evidence>
<accession>A0A845HQZ2</accession>
<evidence type="ECO:0000313" key="10">
    <source>
        <dbReference type="EMBL" id="MYN18846.1"/>
    </source>
</evidence>
<dbReference type="Gene3D" id="3.30.565.10">
    <property type="entry name" value="Histidine kinase-like ATPase, C-terminal domain"/>
    <property type="match status" value="1"/>
</dbReference>
<dbReference type="SUPFAM" id="SSF55874">
    <property type="entry name" value="ATPase domain of HSP90 chaperone/DNA topoisomerase II/histidine kinase"/>
    <property type="match status" value="1"/>
</dbReference>
<protein>
    <recommendedName>
        <fullName evidence="2">histidine kinase</fullName>
        <ecNumber evidence="2">2.7.13.3</ecNumber>
    </recommendedName>
</protein>
<dbReference type="AlphaFoldDB" id="A0A845HQZ2"/>
<dbReference type="CDD" id="cd00082">
    <property type="entry name" value="HisKA"/>
    <property type="match status" value="1"/>
</dbReference>
<dbReference type="PROSITE" id="PS50109">
    <property type="entry name" value="HIS_KIN"/>
    <property type="match status" value="1"/>
</dbReference>
<keyword evidence="8" id="KW-0902">Two-component regulatory system</keyword>
<comment type="catalytic activity">
    <reaction evidence="1">
        <text>ATP + protein L-histidine = ADP + protein N-phospho-L-histidine.</text>
        <dbReference type="EC" id="2.7.13.3"/>
    </reaction>
</comment>
<keyword evidence="4" id="KW-0808">Transferase</keyword>
<dbReference type="InterPro" id="IPR050351">
    <property type="entry name" value="BphY/WalK/GraS-like"/>
</dbReference>
<evidence type="ECO:0000256" key="2">
    <source>
        <dbReference type="ARBA" id="ARBA00012438"/>
    </source>
</evidence>
<evidence type="ECO:0000256" key="1">
    <source>
        <dbReference type="ARBA" id="ARBA00000085"/>
    </source>
</evidence>
<keyword evidence="11" id="KW-1185">Reference proteome</keyword>
<dbReference type="GO" id="GO:0030295">
    <property type="term" value="F:protein kinase activator activity"/>
    <property type="evidence" value="ECO:0007669"/>
    <property type="project" value="TreeGrafter"/>
</dbReference>
<gene>
    <name evidence="10" type="ORF">GTP81_19025</name>
</gene>
<keyword evidence="7" id="KW-0067">ATP-binding</keyword>
<comment type="caution">
    <text evidence="10">The sequence shown here is derived from an EMBL/GenBank/DDBJ whole genome shotgun (WGS) entry which is preliminary data.</text>
</comment>
<feature type="domain" description="Histidine kinase" evidence="9">
    <location>
        <begin position="148"/>
        <end position="366"/>
    </location>
</feature>
<dbReference type="PRINTS" id="PR00344">
    <property type="entry name" value="BCTRLSENSOR"/>
</dbReference>
<name>A0A845HQZ2_9BURK</name>
<dbReference type="InterPro" id="IPR003661">
    <property type="entry name" value="HisK_dim/P_dom"/>
</dbReference>
<dbReference type="PANTHER" id="PTHR42878">
    <property type="entry name" value="TWO-COMPONENT HISTIDINE KINASE"/>
    <property type="match status" value="1"/>
</dbReference>
<dbReference type="EMBL" id="WWCV01000036">
    <property type="protein sequence ID" value="MYN18846.1"/>
    <property type="molecule type" value="Genomic_DNA"/>
</dbReference>
<evidence type="ECO:0000256" key="5">
    <source>
        <dbReference type="ARBA" id="ARBA00022741"/>
    </source>
</evidence>
<evidence type="ECO:0000256" key="6">
    <source>
        <dbReference type="ARBA" id="ARBA00022777"/>
    </source>
</evidence>
<evidence type="ECO:0000256" key="3">
    <source>
        <dbReference type="ARBA" id="ARBA00022553"/>
    </source>
</evidence>
<dbReference type="PANTHER" id="PTHR42878:SF7">
    <property type="entry name" value="SENSOR HISTIDINE KINASE GLRK"/>
    <property type="match status" value="1"/>
</dbReference>
<dbReference type="SMART" id="SM00387">
    <property type="entry name" value="HATPase_c"/>
    <property type="match status" value="1"/>
</dbReference>
<keyword evidence="6 10" id="KW-0418">Kinase</keyword>
<proteinExistence type="predicted"/>
<dbReference type="SUPFAM" id="SSF47384">
    <property type="entry name" value="Homodimeric domain of signal transducing histidine kinase"/>
    <property type="match status" value="1"/>
</dbReference>
<dbReference type="InterPro" id="IPR005467">
    <property type="entry name" value="His_kinase_dom"/>
</dbReference>
<evidence type="ECO:0000256" key="8">
    <source>
        <dbReference type="ARBA" id="ARBA00023012"/>
    </source>
</evidence>
<dbReference type="SMART" id="SM00388">
    <property type="entry name" value="HisKA"/>
    <property type="match status" value="1"/>
</dbReference>
<dbReference type="EC" id="2.7.13.3" evidence="2"/>
<dbReference type="InterPro" id="IPR036097">
    <property type="entry name" value="HisK_dim/P_sf"/>
</dbReference>
<organism evidence="10 11">
    <name type="scientific">Duganella vulcania</name>
    <dbReference type="NCBI Taxonomy" id="2692166"/>
    <lineage>
        <taxon>Bacteria</taxon>
        <taxon>Pseudomonadati</taxon>
        <taxon>Pseudomonadota</taxon>
        <taxon>Betaproteobacteria</taxon>
        <taxon>Burkholderiales</taxon>
        <taxon>Oxalobacteraceae</taxon>
        <taxon>Telluria group</taxon>
        <taxon>Duganella</taxon>
    </lineage>
</organism>
<dbReference type="Pfam" id="PF00512">
    <property type="entry name" value="HisKA"/>
    <property type="match status" value="1"/>
</dbReference>
<keyword evidence="3" id="KW-0597">Phosphoprotein</keyword>
<dbReference type="InterPro" id="IPR004358">
    <property type="entry name" value="Sig_transdc_His_kin-like_C"/>
</dbReference>
<dbReference type="Pfam" id="PF02518">
    <property type="entry name" value="HATPase_c"/>
    <property type="match status" value="1"/>
</dbReference>
<reference evidence="10 11" key="1">
    <citation type="submission" date="2019-12" db="EMBL/GenBank/DDBJ databases">
        <title>Novel species isolated from a subtropical stream in China.</title>
        <authorList>
            <person name="Lu H."/>
        </authorList>
    </citation>
    <scope>NUCLEOTIDE SEQUENCE [LARGE SCALE GENOMIC DNA]</scope>
    <source>
        <strain evidence="10 11">FT107W</strain>
    </source>
</reference>
<dbReference type="GO" id="GO:0005524">
    <property type="term" value="F:ATP binding"/>
    <property type="evidence" value="ECO:0007669"/>
    <property type="project" value="UniProtKB-KW"/>
</dbReference>
<keyword evidence="5" id="KW-0547">Nucleotide-binding</keyword>
<evidence type="ECO:0000256" key="7">
    <source>
        <dbReference type="ARBA" id="ARBA00022840"/>
    </source>
</evidence>
<dbReference type="InterPro" id="IPR036890">
    <property type="entry name" value="HATPase_C_sf"/>
</dbReference>